<proteinExistence type="predicted"/>
<feature type="transmembrane region" description="Helical" evidence="2">
    <location>
        <begin position="94"/>
        <end position="114"/>
    </location>
</feature>
<evidence type="ECO:0000313" key="4">
    <source>
        <dbReference type="Proteomes" id="UP000317303"/>
    </source>
</evidence>
<dbReference type="AlphaFoldDB" id="A0A660CJD6"/>
<dbReference type="RefSeq" id="WP_051757376.1">
    <property type="nucleotide sequence ID" value="NZ_JOIJ01000001.1"/>
</dbReference>
<feature type="transmembrane region" description="Helical" evidence="2">
    <location>
        <begin position="189"/>
        <end position="212"/>
    </location>
</feature>
<feature type="transmembrane region" description="Helical" evidence="2">
    <location>
        <begin position="135"/>
        <end position="153"/>
    </location>
</feature>
<dbReference type="EMBL" id="VLJV01000001">
    <property type="protein sequence ID" value="TWH21733.1"/>
    <property type="molecule type" value="Genomic_DNA"/>
</dbReference>
<sequence length="245" mass="25618">MANSRTSRSRTAQRPRQTLVWLHVLTSVGWMAQALGLLTLLAVGFASADQDVRIAATSMAHELDTTLLAPMANASAFTGFVLSAATAWGFFHHWWVLAKFAITVVQLNLGIFVLSRNLGAAAADAEAGLAAPPPGLLVGTAVMASAIAFQAWLSVAKPWRRTPWAPQQRPPAAGSRVCVAAVAAPLIDMALGVLMGFPMPLLEIAVLVVVLVSRTRRLRGAREGRAVPTGVTSAAGRRGAGATPG</sequence>
<feature type="region of interest" description="Disordered" evidence="1">
    <location>
        <begin position="222"/>
        <end position="245"/>
    </location>
</feature>
<dbReference type="Proteomes" id="UP000317303">
    <property type="component" value="Unassembled WGS sequence"/>
</dbReference>
<name>A0A660CJD6_9PSEU</name>
<keyword evidence="2" id="KW-0472">Membrane</keyword>
<feature type="transmembrane region" description="Helical" evidence="2">
    <location>
        <begin position="20"/>
        <end position="46"/>
    </location>
</feature>
<evidence type="ECO:0000256" key="1">
    <source>
        <dbReference type="SAM" id="MobiDB-lite"/>
    </source>
</evidence>
<keyword evidence="2" id="KW-1133">Transmembrane helix</keyword>
<accession>A0A660CJD6</accession>
<keyword evidence="2" id="KW-0812">Transmembrane</keyword>
<evidence type="ECO:0000256" key="2">
    <source>
        <dbReference type="SAM" id="Phobius"/>
    </source>
</evidence>
<reference evidence="3 4" key="1">
    <citation type="submission" date="2019-07" db="EMBL/GenBank/DDBJ databases">
        <title>R&amp;d 2014.</title>
        <authorList>
            <person name="Klenk H.-P."/>
        </authorList>
    </citation>
    <scope>NUCLEOTIDE SEQUENCE [LARGE SCALE GENOMIC DNA]</scope>
    <source>
        <strain evidence="3 4">DSM 43194</strain>
    </source>
</reference>
<comment type="caution">
    <text evidence="3">The sequence shown here is derived from an EMBL/GenBank/DDBJ whole genome shotgun (WGS) entry which is preliminary data.</text>
</comment>
<protein>
    <submittedName>
        <fullName evidence="3">Uncharacterized protein</fullName>
    </submittedName>
</protein>
<gene>
    <name evidence="3" type="ORF">JD82_03601</name>
</gene>
<organism evidence="3 4">
    <name type="scientific">Prauserella rugosa</name>
    <dbReference type="NCBI Taxonomy" id="43354"/>
    <lineage>
        <taxon>Bacteria</taxon>
        <taxon>Bacillati</taxon>
        <taxon>Actinomycetota</taxon>
        <taxon>Actinomycetes</taxon>
        <taxon>Pseudonocardiales</taxon>
        <taxon>Pseudonocardiaceae</taxon>
        <taxon>Prauserella</taxon>
    </lineage>
</organism>
<evidence type="ECO:0000313" key="3">
    <source>
        <dbReference type="EMBL" id="TWH21733.1"/>
    </source>
</evidence>
<keyword evidence="4" id="KW-1185">Reference proteome</keyword>